<dbReference type="PANTHER" id="PTHR33318:SF4">
    <property type="entry name" value="OS04G0511700 PROTEIN"/>
    <property type="match status" value="1"/>
</dbReference>
<dbReference type="Proteomes" id="UP000237000">
    <property type="component" value="Unassembled WGS sequence"/>
</dbReference>
<dbReference type="InParanoid" id="A0A2P5D0J3"/>
<organism evidence="2 3">
    <name type="scientific">Trema orientale</name>
    <name type="common">Charcoal tree</name>
    <name type="synonym">Celtis orientalis</name>
    <dbReference type="NCBI Taxonomy" id="63057"/>
    <lineage>
        <taxon>Eukaryota</taxon>
        <taxon>Viridiplantae</taxon>
        <taxon>Streptophyta</taxon>
        <taxon>Embryophyta</taxon>
        <taxon>Tracheophyta</taxon>
        <taxon>Spermatophyta</taxon>
        <taxon>Magnoliopsida</taxon>
        <taxon>eudicotyledons</taxon>
        <taxon>Gunneridae</taxon>
        <taxon>Pentapetalae</taxon>
        <taxon>rosids</taxon>
        <taxon>fabids</taxon>
        <taxon>Rosales</taxon>
        <taxon>Cannabaceae</taxon>
        <taxon>Trema</taxon>
    </lineage>
</organism>
<evidence type="ECO:0000256" key="1">
    <source>
        <dbReference type="SAM" id="MobiDB-lite"/>
    </source>
</evidence>
<dbReference type="PANTHER" id="PTHR33318">
    <property type="entry name" value="ASPARTYL/GLUTAMYL-TRNA(ASN/GLN) AMIDOTRANSFERASE SUBUNIT"/>
    <property type="match status" value="1"/>
</dbReference>
<dbReference type="GO" id="GO:0007142">
    <property type="term" value="P:male meiosis II"/>
    <property type="evidence" value="ECO:0007669"/>
    <property type="project" value="InterPro"/>
</dbReference>
<dbReference type="AlphaFoldDB" id="A0A2P5D0J3"/>
<reference evidence="3" key="1">
    <citation type="submission" date="2016-06" db="EMBL/GenBank/DDBJ databases">
        <title>Parallel loss of symbiosis genes in relatives of nitrogen-fixing non-legume Parasponia.</title>
        <authorList>
            <person name="Van Velzen R."/>
            <person name="Holmer R."/>
            <person name="Bu F."/>
            <person name="Rutten L."/>
            <person name="Van Zeijl A."/>
            <person name="Liu W."/>
            <person name="Santuari L."/>
            <person name="Cao Q."/>
            <person name="Sharma T."/>
            <person name="Shen D."/>
            <person name="Roswanjaya Y."/>
            <person name="Wardhani T."/>
            <person name="Kalhor M.S."/>
            <person name="Jansen J."/>
            <person name="Van den Hoogen J."/>
            <person name="Gungor B."/>
            <person name="Hartog M."/>
            <person name="Hontelez J."/>
            <person name="Verver J."/>
            <person name="Yang W.-C."/>
            <person name="Schijlen E."/>
            <person name="Repin R."/>
            <person name="Schilthuizen M."/>
            <person name="Schranz E."/>
            <person name="Heidstra R."/>
            <person name="Miyata K."/>
            <person name="Fedorova E."/>
            <person name="Kohlen W."/>
            <person name="Bisseling T."/>
            <person name="Smit S."/>
            <person name="Geurts R."/>
        </authorList>
    </citation>
    <scope>NUCLEOTIDE SEQUENCE [LARGE SCALE GENOMIC DNA]</scope>
    <source>
        <strain evidence="3">cv. RG33-2</strain>
    </source>
</reference>
<dbReference type="STRING" id="63057.A0A2P5D0J3"/>
<evidence type="ECO:0000313" key="2">
    <source>
        <dbReference type="EMBL" id="PON66811.1"/>
    </source>
</evidence>
<protein>
    <submittedName>
        <fullName evidence="2">Eisosome protein</fullName>
    </submittedName>
</protein>
<feature type="compositionally biased region" description="Acidic residues" evidence="1">
    <location>
        <begin position="146"/>
        <end position="182"/>
    </location>
</feature>
<dbReference type="OrthoDB" id="1925835at2759"/>
<gene>
    <name evidence="2" type="ORF">TorRG33x02_266690</name>
</gene>
<feature type="region of interest" description="Disordered" evidence="1">
    <location>
        <begin position="303"/>
        <end position="377"/>
    </location>
</feature>
<keyword evidence="3" id="KW-1185">Reference proteome</keyword>
<name>A0A2P5D0J3_TREOI</name>
<evidence type="ECO:0000313" key="3">
    <source>
        <dbReference type="Proteomes" id="UP000237000"/>
    </source>
</evidence>
<comment type="caution">
    <text evidence="2">The sequence shown here is derived from an EMBL/GenBank/DDBJ whole genome shotgun (WGS) entry which is preliminary data.</text>
</comment>
<feature type="compositionally biased region" description="Polar residues" evidence="1">
    <location>
        <begin position="309"/>
        <end position="334"/>
    </location>
</feature>
<dbReference type="EMBL" id="JXTC01000309">
    <property type="protein sequence ID" value="PON66811.1"/>
    <property type="molecule type" value="Genomic_DNA"/>
</dbReference>
<feature type="compositionally biased region" description="Low complexity" evidence="1">
    <location>
        <begin position="118"/>
        <end position="133"/>
    </location>
</feature>
<dbReference type="InterPro" id="IPR039300">
    <property type="entry name" value="JASON"/>
</dbReference>
<proteinExistence type="predicted"/>
<sequence length="443" mass="49783">MGCFLACFGNSKKDRKRRRQRNQVQPRDQYRNASFKAVQSVVSSVQEESERPISLVSEVRDKPEEQPSLSTRKKVTFDSNVKTYEHASTHEDSEKLPESEDAAKTKEDKEDLAKLRLSKSSSEDSSITSSLGSYPPNHRYQNCRDSDDEDEELDFGGDSDLDDEDDEYEDEDDGEIDYEDEIVELKRGNSEEVNSPMPVSGLLESEIQPIGLNRNARDRSGYVHSVLNPVENLSQWKAVKAKGTPKMKPQKENFTLEQEPRISFSSEPAFKELSLSFKSKKDQPTRPKQEVAVDASLSNWLATPETKPVNKTSSFAFSTFSPDRSISQGSNSVRSQEDRPILGALTIEELRQYSASNSPRKSPSRSPDEMPIIGTVGTYWSHSGNAKDSGSATSFKGIPNTTSKYREDKKVNWHSTPFETRLERALNRGAAEAYSTTYTPCAR</sequence>
<feature type="region of interest" description="Disordered" evidence="1">
    <location>
        <begin position="8"/>
        <end position="200"/>
    </location>
</feature>
<accession>A0A2P5D0J3</accession>
<feature type="compositionally biased region" description="Basic and acidic residues" evidence="1">
    <location>
        <begin position="83"/>
        <end position="114"/>
    </location>
</feature>
<dbReference type="FunCoup" id="A0A2P5D0J3">
    <property type="interactions" value="631"/>
</dbReference>
<feature type="region of interest" description="Disordered" evidence="1">
    <location>
        <begin position="241"/>
        <end position="265"/>
    </location>
</feature>
<feature type="compositionally biased region" description="Low complexity" evidence="1">
    <location>
        <begin position="354"/>
        <end position="365"/>
    </location>
</feature>